<reference evidence="4" key="2">
    <citation type="submission" date="2020-09" db="EMBL/GenBank/DDBJ databases">
        <authorList>
            <person name="Sun Q."/>
            <person name="Zhou Y."/>
        </authorList>
    </citation>
    <scope>NUCLEOTIDE SEQUENCE</scope>
    <source>
        <strain evidence="4">CGMCC 4.7306</strain>
    </source>
</reference>
<dbReference type="InterPro" id="IPR041698">
    <property type="entry name" value="Methyltransf_25"/>
</dbReference>
<dbReference type="SUPFAM" id="SSF53335">
    <property type="entry name" value="S-adenosyl-L-methionine-dependent methyltransferases"/>
    <property type="match status" value="1"/>
</dbReference>
<protein>
    <submittedName>
        <fullName evidence="4">Methyltransferase</fullName>
    </submittedName>
</protein>
<dbReference type="CDD" id="cd02440">
    <property type="entry name" value="AdoMet_MTases"/>
    <property type="match status" value="1"/>
</dbReference>
<dbReference type="InterPro" id="IPR051052">
    <property type="entry name" value="Diverse_substrate_MTase"/>
</dbReference>
<reference evidence="4" key="1">
    <citation type="journal article" date="2014" name="Int. J. Syst. Evol. Microbiol.">
        <title>Complete genome sequence of Corynebacterium casei LMG S-19264T (=DSM 44701T), isolated from a smear-ripened cheese.</title>
        <authorList>
            <consortium name="US DOE Joint Genome Institute (JGI-PGF)"/>
            <person name="Walter F."/>
            <person name="Albersmeier A."/>
            <person name="Kalinowski J."/>
            <person name="Ruckert C."/>
        </authorList>
    </citation>
    <scope>NUCLEOTIDE SEQUENCE</scope>
    <source>
        <strain evidence="4">CGMCC 4.7306</strain>
    </source>
</reference>
<evidence type="ECO:0000256" key="1">
    <source>
        <dbReference type="ARBA" id="ARBA00022603"/>
    </source>
</evidence>
<gene>
    <name evidence="4" type="ORF">GCM10011575_27910</name>
</gene>
<keyword evidence="5" id="KW-1185">Reference proteome</keyword>
<comment type="caution">
    <text evidence="4">The sequence shown here is derived from an EMBL/GenBank/DDBJ whole genome shotgun (WGS) entry which is preliminary data.</text>
</comment>
<dbReference type="GO" id="GO:0032259">
    <property type="term" value="P:methylation"/>
    <property type="evidence" value="ECO:0007669"/>
    <property type="project" value="UniProtKB-KW"/>
</dbReference>
<name>A0A917SC15_9ACTN</name>
<organism evidence="4 5">
    <name type="scientific">Microlunatus endophyticus</name>
    <dbReference type="NCBI Taxonomy" id="1716077"/>
    <lineage>
        <taxon>Bacteria</taxon>
        <taxon>Bacillati</taxon>
        <taxon>Actinomycetota</taxon>
        <taxon>Actinomycetes</taxon>
        <taxon>Propionibacteriales</taxon>
        <taxon>Propionibacteriaceae</taxon>
        <taxon>Microlunatus</taxon>
    </lineage>
</organism>
<dbReference type="GO" id="GO:0008168">
    <property type="term" value="F:methyltransferase activity"/>
    <property type="evidence" value="ECO:0007669"/>
    <property type="project" value="UniProtKB-KW"/>
</dbReference>
<evidence type="ECO:0000313" key="5">
    <source>
        <dbReference type="Proteomes" id="UP000613840"/>
    </source>
</evidence>
<evidence type="ECO:0000256" key="2">
    <source>
        <dbReference type="ARBA" id="ARBA00022679"/>
    </source>
</evidence>
<dbReference type="EMBL" id="BMMZ01000006">
    <property type="protein sequence ID" value="GGL67792.1"/>
    <property type="molecule type" value="Genomic_DNA"/>
</dbReference>
<evidence type="ECO:0000313" key="4">
    <source>
        <dbReference type="EMBL" id="GGL67792.1"/>
    </source>
</evidence>
<feature type="domain" description="Methyltransferase" evidence="3">
    <location>
        <begin position="48"/>
        <end position="139"/>
    </location>
</feature>
<dbReference type="Proteomes" id="UP000613840">
    <property type="component" value="Unassembled WGS sequence"/>
</dbReference>
<keyword evidence="1 4" id="KW-0489">Methyltransferase</keyword>
<sequence>MVNDDPEFAPDLYRGVAELYDEFRLPYTPALITQLLDDTGPTGRVRALDLGCGPGLLAFVLADSFAEVWAVDSEPDMIDVVRSKIANSGIRNLHPVGAPAEELQAPEDFFDLVVVGNAFHRMPRRQVAERIAAWLVPGGHLALCWSSSPWSGPGDWKPAFGELLADWQHRLGADNQVPADLESTRNEQPDEAIIEAAGLVSTGRRAFTQPHAWTPGGLAGFIYATSFLPITIFGDRTSEFEVDLAGRLRPFLEDGVVIDEVSYAYDLFSRPVPADT</sequence>
<dbReference type="AlphaFoldDB" id="A0A917SC15"/>
<accession>A0A917SC15</accession>
<proteinExistence type="predicted"/>
<evidence type="ECO:0000259" key="3">
    <source>
        <dbReference type="Pfam" id="PF13649"/>
    </source>
</evidence>
<dbReference type="PANTHER" id="PTHR44942:SF4">
    <property type="entry name" value="METHYLTRANSFERASE TYPE 11 DOMAIN-CONTAINING PROTEIN"/>
    <property type="match status" value="1"/>
</dbReference>
<dbReference type="InterPro" id="IPR029063">
    <property type="entry name" value="SAM-dependent_MTases_sf"/>
</dbReference>
<dbReference type="Gene3D" id="3.40.50.150">
    <property type="entry name" value="Vaccinia Virus protein VP39"/>
    <property type="match status" value="1"/>
</dbReference>
<keyword evidence="2" id="KW-0808">Transferase</keyword>
<dbReference type="PANTHER" id="PTHR44942">
    <property type="entry name" value="METHYLTRANSF_11 DOMAIN-CONTAINING PROTEIN"/>
    <property type="match status" value="1"/>
</dbReference>
<dbReference type="Pfam" id="PF13649">
    <property type="entry name" value="Methyltransf_25"/>
    <property type="match status" value="1"/>
</dbReference>